<dbReference type="PRINTS" id="PR01590">
    <property type="entry name" value="HTHFIS"/>
</dbReference>
<dbReference type="InterPro" id="IPR011006">
    <property type="entry name" value="CheY-like_superfamily"/>
</dbReference>
<dbReference type="Gene3D" id="3.40.50.2300">
    <property type="match status" value="1"/>
</dbReference>
<dbReference type="InterPro" id="IPR001789">
    <property type="entry name" value="Sig_transdc_resp-reg_receiver"/>
</dbReference>
<proteinExistence type="predicted"/>
<dbReference type="PROSITE" id="PS00688">
    <property type="entry name" value="SIGMA54_INTERACT_3"/>
    <property type="match status" value="1"/>
</dbReference>
<evidence type="ECO:0000256" key="5">
    <source>
        <dbReference type="ARBA" id="ARBA00023159"/>
    </source>
</evidence>
<dbReference type="PROSITE" id="PS50045">
    <property type="entry name" value="SIGMA54_INTERACT_4"/>
    <property type="match status" value="1"/>
</dbReference>
<dbReference type="InterPro" id="IPR025662">
    <property type="entry name" value="Sigma_54_int_dom_ATP-bd_1"/>
</dbReference>
<dbReference type="InterPro" id="IPR003593">
    <property type="entry name" value="AAA+_ATPase"/>
</dbReference>
<feature type="domain" description="Sigma-54 factor interaction" evidence="8">
    <location>
        <begin position="145"/>
        <end position="374"/>
    </location>
</feature>
<dbReference type="GO" id="GO:0006355">
    <property type="term" value="P:regulation of DNA-templated transcription"/>
    <property type="evidence" value="ECO:0007669"/>
    <property type="project" value="InterPro"/>
</dbReference>
<dbReference type="PROSITE" id="PS00675">
    <property type="entry name" value="SIGMA54_INTERACT_1"/>
    <property type="match status" value="1"/>
</dbReference>
<evidence type="ECO:0000259" key="9">
    <source>
        <dbReference type="PROSITE" id="PS50110"/>
    </source>
</evidence>
<dbReference type="PANTHER" id="PTHR32071">
    <property type="entry name" value="TRANSCRIPTIONAL REGULATORY PROTEIN"/>
    <property type="match status" value="1"/>
</dbReference>
<evidence type="ECO:0000256" key="2">
    <source>
        <dbReference type="ARBA" id="ARBA00022840"/>
    </source>
</evidence>
<dbReference type="InterPro" id="IPR025944">
    <property type="entry name" value="Sigma_54_int_dom_CS"/>
</dbReference>
<dbReference type="SUPFAM" id="SSF52540">
    <property type="entry name" value="P-loop containing nucleoside triphosphate hydrolases"/>
    <property type="match status" value="1"/>
</dbReference>
<sequence>MPMEKCILAVDDESEVLDLLKSAFHTRDIEVITARDGEDGLNCYLKHRPDIVIADLIMPRMDGAELLESILEYDPSTAVIILTGHGTIDTAVEAMKKGAYYYITKPFDMSEVFLLVDRVMESRKIQEEHVFLQSQMEQLYGVQNIIGDSPPLRDVFEQIRSVSQTDSTVLIAGESGTGKELVATAIHYSSMRRNKPFVKVSCAALPEGIIESELFGHEKGAFTSAYSRRTGRFELANGGTLFLDEIGDLPISTQVKLLRVLESREFERVGGSRTMKVDVRLISASNQDLEVAVKERRFREDLLYRLNVIVIRIPPLRERSEDIRSLARYFLEKYSREMNKPIRRISKKVLNILNSYHWPGNVRELENAIERAVVFCRREVLTDENLSLKLRATASGLPVSLDLPSYSIAGAERILLEKAVRETDWNLKRAAEVLGISRGTLYSKLRKYGMERQTKRIPNRQ</sequence>
<protein>
    <submittedName>
        <fullName evidence="10">Sigma-54-dependent Fis family transcriptional regulator</fullName>
    </submittedName>
</protein>
<dbReference type="Pfam" id="PF25601">
    <property type="entry name" value="AAA_lid_14"/>
    <property type="match status" value="1"/>
</dbReference>
<dbReference type="EMBL" id="SOJN01000080">
    <property type="protein sequence ID" value="TET45575.1"/>
    <property type="molecule type" value="Genomic_DNA"/>
</dbReference>
<keyword evidence="2" id="KW-0067">ATP-binding</keyword>
<evidence type="ECO:0000313" key="11">
    <source>
        <dbReference type="Proteomes" id="UP000315525"/>
    </source>
</evidence>
<dbReference type="FunFam" id="1.10.8.60:FF:000014">
    <property type="entry name" value="DNA-binding transcriptional regulator NtrC"/>
    <property type="match status" value="1"/>
</dbReference>
<dbReference type="Gene3D" id="1.10.10.60">
    <property type="entry name" value="Homeodomain-like"/>
    <property type="match status" value="1"/>
</dbReference>
<dbReference type="SUPFAM" id="SSF52172">
    <property type="entry name" value="CheY-like"/>
    <property type="match status" value="1"/>
</dbReference>
<accession>A0A523USW7</accession>
<dbReference type="SUPFAM" id="SSF46689">
    <property type="entry name" value="Homeodomain-like"/>
    <property type="match status" value="1"/>
</dbReference>
<evidence type="ECO:0000256" key="3">
    <source>
        <dbReference type="ARBA" id="ARBA00023015"/>
    </source>
</evidence>
<dbReference type="GO" id="GO:0005524">
    <property type="term" value="F:ATP binding"/>
    <property type="evidence" value="ECO:0007669"/>
    <property type="project" value="UniProtKB-KW"/>
</dbReference>
<keyword evidence="4" id="KW-0238">DNA-binding</keyword>
<keyword evidence="5" id="KW-0010">Activator</keyword>
<dbReference type="InterPro" id="IPR027417">
    <property type="entry name" value="P-loop_NTPase"/>
</dbReference>
<dbReference type="InterPro" id="IPR009057">
    <property type="entry name" value="Homeodomain-like_sf"/>
</dbReference>
<keyword evidence="7" id="KW-0597">Phosphoprotein</keyword>
<feature type="domain" description="Response regulatory" evidence="9">
    <location>
        <begin position="6"/>
        <end position="120"/>
    </location>
</feature>
<reference evidence="10 11" key="1">
    <citation type="submission" date="2019-03" db="EMBL/GenBank/DDBJ databases">
        <title>Metabolic potential of uncultured bacteria and archaea associated with petroleum seepage in deep-sea sediments.</title>
        <authorList>
            <person name="Dong X."/>
            <person name="Hubert C."/>
        </authorList>
    </citation>
    <scope>NUCLEOTIDE SEQUENCE [LARGE SCALE GENOMIC DNA]</scope>
    <source>
        <strain evidence="10">E44_bin18</strain>
    </source>
</reference>
<dbReference type="Pfam" id="PF00072">
    <property type="entry name" value="Response_reg"/>
    <property type="match status" value="1"/>
</dbReference>
<evidence type="ECO:0000256" key="1">
    <source>
        <dbReference type="ARBA" id="ARBA00022741"/>
    </source>
</evidence>
<evidence type="ECO:0000256" key="6">
    <source>
        <dbReference type="ARBA" id="ARBA00023163"/>
    </source>
</evidence>
<dbReference type="FunFam" id="3.40.50.300:FF:000006">
    <property type="entry name" value="DNA-binding transcriptional regulator NtrC"/>
    <property type="match status" value="1"/>
</dbReference>
<organism evidence="10 11">
    <name type="scientific">candidate division TA06 bacterium</name>
    <dbReference type="NCBI Taxonomy" id="2250710"/>
    <lineage>
        <taxon>Bacteria</taxon>
        <taxon>Bacteria division TA06</taxon>
    </lineage>
</organism>
<dbReference type="PROSITE" id="PS00676">
    <property type="entry name" value="SIGMA54_INTERACT_2"/>
    <property type="match status" value="1"/>
</dbReference>
<evidence type="ECO:0000256" key="4">
    <source>
        <dbReference type="ARBA" id="ARBA00023125"/>
    </source>
</evidence>
<dbReference type="InterPro" id="IPR025943">
    <property type="entry name" value="Sigma_54_int_dom_ATP-bd_2"/>
</dbReference>
<dbReference type="Pfam" id="PF00158">
    <property type="entry name" value="Sigma54_activat"/>
    <property type="match status" value="1"/>
</dbReference>
<feature type="modified residue" description="4-aspartylphosphate" evidence="7">
    <location>
        <position position="55"/>
    </location>
</feature>
<dbReference type="AlphaFoldDB" id="A0A523USW7"/>
<keyword evidence="3" id="KW-0805">Transcription regulation</keyword>
<evidence type="ECO:0000313" key="10">
    <source>
        <dbReference type="EMBL" id="TET45575.1"/>
    </source>
</evidence>
<dbReference type="Gene3D" id="3.40.50.300">
    <property type="entry name" value="P-loop containing nucleotide triphosphate hydrolases"/>
    <property type="match status" value="1"/>
</dbReference>
<dbReference type="GO" id="GO:0000160">
    <property type="term" value="P:phosphorelay signal transduction system"/>
    <property type="evidence" value="ECO:0007669"/>
    <property type="project" value="InterPro"/>
</dbReference>
<keyword evidence="1" id="KW-0547">Nucleotide-binding</keyword>
<dbReference type="Proteomes" id="UP000315525">
    <property type="component" value="Unassembled WGS sequence"/>
</dbReference>
<dbReference type="InterPro" id="IPR002078">
    <property type="entry name" value="Sigma_54_int"/>
</dbReference>
<keyword evidence="6" id="KW-0804">Transcription</keyword>
<evidence type="ECO:0000256" key="7">
    <source>
        <dbReference type="PROSITE-ProRule" id="PRU00169"/>
    </source>
</evidence>
<dbReference type="SMART" id="SM00448">
    <property type="entry name" value="REC"/>
    <property type="match status" value="1"/>
</dbReference>
<dbReference type="PROSITE" id="PS50110">
    <property type="entry name" value="RESPONSE_REGULATORY"/>
    <property type="match status" value="1"/>
</dbReference>
<dbReference type="InterPro" id="IPR002197">
    <property type="entry name" value="HTH_Fis"/>
</dbReference>
<gene>
    <name evidence="10" type="ORF">E3J62_07395</name>
</gene>
<dbReference type="GO" id="GO:0043565">
    <property type="term" value="F:sequence-specific DNA binding"/>
    <property type="evidence" value="ECO:0007669"/>
    <property type="project" value="InterPro"/>
</dbReference>
<dbReference type="Gene3D" id="1.10.8.60">
    <property type="match status" value="1"/>
</dbReference>
<comment type="caution">
    <text evidence="10">The sequence shown here is derived from an EMBL/GenBank/DDBJ whole genome shotgun (WGS) entry which is preliminary data.</text>
</comment>
<evidence type="ECO:0000259" key="8">
    <source>
        <dbReference type="PROSITE" id="PS50045"/>
    </source>
</evidence>
<dbReference type="SMART" id="SM00382">
    <property type="entry name" value="AAA"/>
    <property type="match status" value="1"/>
</dbReference>
<dbReference type="InterPro" id="IPR058031">
    <property type="entry name" value="AAA_lid_NorR"/>
</dbReference>
<dbReference type="CDD" id="cd00009">
    <property type="entry name" value="AAA"/>
    <property type="match status" value="1"/>
</dbReference>
<dbReference type="Pfam" id="PF02954">
    <property type="entry name" value="HTH_8"/>
    <property type="match status" value="1"/>
</dbReference>
<name>A0A523USW7_UNCT6</name>